<dbReference type="AlphaFoldDB" id="A0A059XXX0"/>
<dbReference type="RefSeq" id="WP_038505313.1">
    <property type="nucleotide sequence ID" value="NZ_CP007243.1"/>
</dbReference>
<accession>A0A059XXX0</accession>
<name>A0A059XXX0_9BACT</name>
<reference evidence="2" key="1">
    <citation type="submission" date="2014-02" db="EMBL/GenBank/DDBJ databases">
        <title>Complete genome sequence and comparative genomic analysis of the nitrogen-fixing bacterium Leptospirillum ferriphilum YSK.</title>
        <authorList>
            <person name="Guo X."/>
            <person name="Yin H."/>
            <person name="Liang Y."/>
            <person name="Hu Q."/>
            <person name="Ma L."/>
            <person name="Xiao Y."/>
            <person name="Zhang X."/>
            <person name="Qiu G."/>
            <person name="Liu X."/>
        </authorList>
    </citation>
    <scope>NUCLEOTIDE SEQUENCE [LARGE SCALE GENOMIC DNA]</scope>
    <source>
        <strain evidence="2">YSK</strain>
    </source>
</reference>
<dbReference type="HOGENOM" id="CLU_882229_0_0_0"/>
<evidence type="ECO:0000313" key="2">
    <source>
        <dbReference type="Proteomes" id="UP000027059"/>
    </source>
</evidence>
<organism evidence="1 2">
    <name type="scientific">Leptospirillum ferriphilum YSK</name>
    <dbReference type="NCBI Taxonomy" id="1441628"/>
    <lineage>
        <taxon>Bacteria</taxon>
        <taxon>Pseudomonadati</taxon>
        <taxon>Nitrospirota</taxon>
        <taxon>Nitrospiria</taxon>
        <taxon>Nitrospirales</taxon>
        <taxon>Nitrospiraceae</taxon>
        <taxon>Leptospirillum</taxon>
    </lineage>
</organism>
<proteinExistence type="predicted"/>
<dbReference type="KEGG" id="lfp:Y981_06590"/>
<reference evidence="1 2" key="2">
    <citation type="journal article" date="2015" name="Biomed. Res. Int.">
        <title>Effects of Arsenite Resistance on the Growth and Functional Gene Expression of Leptospirillum ferriphilum and Acidithiobacillus thiooxidans in Pure Culture and Coculture.</title>
        <authorList>
            <person name="Jiang H."/>
            <person name="Liang Y."/>
            <person name="Yin H."/>
            <person name="Xiao Y."/>
            <person name="Guo X."/>
            <person name="Xu Y."/>
            <person name="Hu Q."/>
            <person name="Liu H."/>
            <person name="Liu X."/>
        </authorList>
    </citation>
    <scope>NUCLEOTIDE SEQUENCE [LARGE SCALE GENOMIC DNA]</scope>
    <source>
        <strain evidence="1 2">YSK</strain>
    </source>
</reference>
<protein>
    <submittedName>
        <fullName evidence="1">Uncharacterized protein</fullName>
    </submittedName>
</protein>
<gene>
    <name evidence="1" type="ORF">Y981_06590</name>
</gene>
<keyword evidence="2" id="KW-1185">Reference proteome</keyword>
<evidence type="ECO:0000313" key="1">
    <source>
        <dbReference type="EMBL" id="AIA31728.1"/>
    </source>
</evidence>
<dbReference type="OrthoDB" id="9868641at2"/>
<dbReference type="EMBL" id="CP007243">
    <property type="protein sequence ID" value="AIA31728.1"/>
    <property type="molecule type" value="Genomic_DNA"/>
</dbReference>
<dbReference type="Proteomes" id="UP000027059">
    <property type="component" value="Chromosome"/>
</dbReference>
<sequence length="315" mass="37901">MEEHYLLRCLREYPDVTEIKYGKRYELHRIEELVAHVRRTGKLTPEDVWKIRDNTFWIYDRHWAIPDPQAVREGLQRVSERLDFWHHLRKRELLVQTLYEVFRNIEIVSIILRFVLPEYFGIYSPPMARILEVRRGHRDTETYLNYLDNLEEIRRHYPGFRSIAEVNMAVWVLHERVYGIHFSEEIRKSFDEDRFMEGLRLRNMAHLLDLSDVRLARSLFPVNLRLSAQLAGFCFEQKVRSLYEKVFRESPQYIDLKDLINRLQGAEAIDGFRAGLWHHARVIRNDALHSPEKLTEIGVRDLLAELEDDEKERHP</sequence>